<gene>
    <name evidence="6" type="ORF">COU20_02950</name>
</gene>
<dbReference type="Pfam" id="PF02913">
    <property type="entry name" value="FAD-oxidase_C"/>
    <property type="match status" value="1"/>
</dbReference>
<dbReference type="SUPFAM" id="SSF56176">
    <property type="entry name" value="FAD-binding/transporter-associated domain-like"/>
    <property type="match status" value="1"/>
</dbReference>
<dbReference type="PANTHER" id="PTHR11748">
    <property type="entry name" value="D-LACTATE DEHYDROGENASE"/>
    <property type="match status" value="1"/>
</dbReference>
<protein>
    <submittedName>
        <fullName evidence="6">FAD-binding oxidoreductase</fullName>
    </submittedName>
</protein>
<dbReference type="Gene3D" id="1.10.45.10">
    <property type="entry name" value="Vanillyl-alcohol Oxidase, Chain A, domain 4"/>
    <property type="match status" value="1"/>
</dbReference>
<dbReference type="InterPro" id="IPR006094">
    <property type="entry name" value="Oxid_FAD_bind_N"/>
</dbReference>
<name>A0A2H0U7F8_9BACT</name>
<dbReference type="InterPro" id="IPR016166">
    <property type="entry name" value="FAD-bd_PCMH"/>
</dbReference>
<dbReference type="InterPro" id="IPR016164">
    <property type="entry name" value="FAD-linked_Oxase-like_C"/>
</dbReference>
<dbReference type="Gene3D" id="3.30.465.10">
    <property type="match status" value="1"/>
</dbReference>
<accession>A0A2H0U7F8</accession>
<evidence type="ECO:0000256" key="3">
    <source>
        <dbReference type="ARBA" id="ARBA00022827"/>
    </source>
</evidence>
<dbReference type="Gene3D" id="3.30.70.2740">
    <property type="match status" value="1"/>
</dbReference>
<keyword evidence="3" id="KW-0274">FAD</keyword>
<evidence type="ECO:0000256" key="1">
    <source>
        <dbReference type="ARBA" id="ARBA00001974"/>
    </source>
</evidence>
<keyword evidence="4" id="KW-0560">Oxidoreductase</keyword>
<reference evidence="7" key="1">
    <citation type="submission" date="2017-09" db="EMBL/GenBank/DDBJ databases">
        <title>Depth-based differentiation of microbial function through sediment-hosted aquifers and enrichment of novel symbionts in the deep terrestrial subsurface.</title>
        <authorList>
            <person name="Probst A.J."/>
            <person name="Ladd B."/>
            <person name="Jarett J.K."/>
            <person name="Geller-Mcgrath D.E."/>
            <person name="Sieber C.M.K."/>
            <person name="Emerson J.B."/>
            <person name="Anantharaman K."/>
            <person name="Thomas B.C."/>
            <person name="Malmstrom R."/>
            <person name="Stieglmeier M."/>
            <person name="Klingl A."/>
            <person name="Woyke T."/>
            <person name="Ryan C.M."/>
            <person name="Banfield J.F."/>
        </authorList>
    </citation>
    <scope>NUCLEOTIDE SEQUENCE [LARGE SCALE GENOMIC DNA]</scope>
</reference>
<comment type="cofactor">
    <cofactor evidence="1">
        <name>FAD</name>
        <dbReference type="ChEBI" id="CHEBI:57692"/>
    </cofactor>
</comment>
<dbReference type="AlphaFoldDB" id="A0A2H0U7F8"/>
<evidence type="ECO:0000313" key="7">
    <source>
        <dbReference type="Proteomes" id="UP000231379"/>
    </source>
</evidence>
<evidence type="ECO:0000313" key="6">
    <source>
        <dbReference type="EMBL" id="PIR82357.1"/>
    </source>
</evidence>
<dbReference type="InterPro" id="IPR036318">
    <property type="entry name" value="FAD-bd_PCMH-like_sf"/>
</dbReference>
<dbReference type="InterPro" id="IPR016169">
    <property type="entry name" value="FAD-bd_PCMH_sub2"/>
</dbReference>
<dbReference type="SUPFAM" id="SSF55103">
    <property type="entry name" value="FAD-linked oxidases, C-terminal domain"/>
    <property type="match status" value="1"/>
</dbReference>
<proteinExistence type="predicted"/>
<feature type="domain" description="FAD-binding PCMH-type" evidence="5">
    <location>
        <begin position="32"/>
        <end position="273"/>
    </location>
</feature>
<dbReference type="InterPro" id="IPR004113">
    <property type="entry name" value="FAD-bd_oxidored_4_C"/>
</dbReference>
<dbReference type="GO" id="GO:0071949">
    <property type="term" value="F:FAD binding"/>
    <property type="evidence" value="ECO:0007669"/>
    <property type="project" value="InterPro"/>
</dbReference>
<dbReference type="GO" id="GO:0004458">
    <property type="term" value="F:D-lactate dehydrogenase (cytochrome) activity"/>
    <property type="evidence" value="ECO:0007669"/>
    <property type="project" value="TreeGrafter"/>
</dbReference>
<dbReference type="EMBL" id="PFBM01000017">
    <property type="protein sequence ID" value="PIR82357.1"/>
    <property type="molecule type" value="Genomic_DNA"/>
</dbReference>
<sequence>MVLREEIARRINGDVADDAETLKAHSRDTSIFERRPALVVYPKDARDVVALVRFARESNERGERVSLTARAAGTDMSGGPLTDSVVVSFTKHMNRIIDIVAKQNGKESGYVVAEPGIFYRKLEMATLRRGAGLIPSFPASRELCALGGMLANDSGGELTLRYGKTRDWVRELEVVLSDGSQATLKPLTPEELEAKKREKTLEGAIYRGMHAMIEEHGDEIERARPVVSKNSGGYALWEIFDRTQGTFDLSKLVIGSQGTLALVTKARVALAQPKAHKAMLVIFLSDLKILPEIVRRVMQFRPESFESYDDHTFTLAMKLLPQLLANMGILRAMRLGFAFLPELGIVIRGGIPKLILMAEFAEDTDEAARDKVRDTRHALEDLPVSTRMTHGRGSEKYWVVRREAFAILRKKLPGLTAAPFIDDFVVPPESYPEFLPRLFELLDAEKFIYAVTGHVGDGNFHIFPLVNLSQPDAHTMILELMPKVYALVKEFHGSTTGEHNDGIIRTPFLDTMFSPRMLALFGEVKRLWDPANILNPGKKVGGTLSDIERYMIRGPIS</sequence>
<dbReference type="Pfam" id="PF01565">
    <property type="entry name" value="FAD_binding_4"/>
    <property type="match status" value="1"/>
</dbReference>
<evidence type="ECO:0000256" key="2">
    <source>
        <dbReference type="ARBA" id="ARBA00022630"/>
    </source>
</evidence>
<dbReference type="PROSITE" id="PS51387">
    <property type="entry name" value="FAD_PCMH"/>
    <property type="match status" value="1"/>
</dbReference>
<comment type="caution">
    <text evidence="6">The sequence shown here is derived from an EMBL/GenBank/DDBJ whole genome shotgun (WGS) entry which is preliminary data.</text>
</comment>
<dbReference type="GO" id="GO:1903457">
    <property type="term" value="P:lactate catabolic process"/>
    <property type="evidence" value="ECO:0007669"/>
    <property type="project" value="TreeGrafter"/>
</dbReference>
<keyword evidence="2" id="KW-0285">Flavoprotein</keyword>
<dbReference type="GO" id="GO:0008720">
    <property type="term" value="F:D-lactate dehydrogenase (NAD+) activity"/>
    <property type="evidence" value="ECO:0007669"/>
    <property type="project" value="TreeGrafter"/>
</dbReference>
<organism evidence="6 7">
    <name type="scientific">Candidatus Kaiserbacteria bacterium CG10_big_fil_rev_8_21_14_0_10_59_10</name>
    <dbReference type="NCBI Taxonomy" id="1974612"/>
    <lineage>
        <taxon>Bacteria</taxon>
        <taxon>Candidatus Kaiseribacteriota</taxon>
    </lineage>
</organism>
<evidence type="ECO:0000256" key="4">
    <source>
        <dbReference type="ARBA" id="ARBA00023002"/>
    </source>
</evidence>
<dbReference type="PANTHER" id="PTHR11748:SF119">
    <property type="entry name" value="D-2-HYDROXYGLUTARATE DEHYDROGENASE"/>
    <property type="match status" value="1"/>
</dbReference>
<dbReference type="Proteomes" id="UP000231379">
    <property type="component" value="Unassembled WGS sequence"/>
</dbReference>
<dbReference type="InterPro" id="IPR016171">
    <property type="entry name" value="Vanillyl_alc_oxidase_C-sub2"/>
</dbReference>
<evidence type="ECO:0000259" key="5">
    <source>
        <dbReference type="PROSITE" id="PS51387"/>
    </source>
</evidence>